<dbReference type="OrthoDB" id="2305100at2759"/>
<dbReference type="Pfam" id="PF23562">
    <property type="entry name" value="AMP-binding_C_3"/>
    <property type="match status" value="1"/>
</dbReference>
<gene>
    <name evidence="1" type="ORF">F8M41_008690</name>
</gene>
<dbReference type="Proteomes" id="UP000439903">
    <property type="component" value="Unassembled WGS sequence"/>
</dbReference>
<protein>
    <submittedName>
        <fullName evidence="1">Acetyl-CoA synthetase-like protein</fullName>
    </submittedName>
</protein>
<sequence length="93" mass="10791">MVILKWEIFSLKTQKGSGFYILLGRDNTIVHSTGEKTNLLLIEDTIRLNKFVKQVVIIGFNRLFNCLLIELDYENIKMTPFLNVSKSIFDSIH</sequence>
<reference evidence="1 2" key="1">
    <citation type="journal article" date="2019" name="Environ. Microbiol.">
        <title>At the nexus of three kingdoms: the genome of the mycorrhizal fungus Gigaspora margarita provides insights into plant, endobacterial and fungal interactions.</title>
        <authorList>
            <person name="Venice F."/>
            <person name="Ghignone S."/>
            <person name="Salvioli di Fossalunga A."/>
            <person name="Amselem J."/>
            <person name="Novero M."/>
            <person name="Xianan X."/>
            <person name="Sedzielewska Toro K."/>
            <person name="Morin E."/>
            <person name="Lipzen A."/>
            <person name="Grigoriev I.V."/>
            <person name="Henrissat B."/>
            <person name="Martin F.M."/>
            <person name="Bonfante P."/>
        </authorList>
    </citation>
    <scope>NUCLEOTIDE SEQUENCE [LARGE SCALE GENOMIC DNA]</scope>
    <source>
        <strain evidence="1 2">BEG34</strain>
    </source>
</reference>
<evidence type="ECO:0000313" key="1">
    <source>
        <dbReference type="EMBL" id="KAF0407951.1"/>
    </source>
</evidence>
<dbReference type="EMBL" id="WTPW01001918">
    <property type="protein sequence ID" value="KAF0407951.1"/>
    <property type="molecule type" value="Genomic_DNA"/>
</dbReference>
<accession>A0A8H4A2E4</accession>
<proteinExistence type="predicted"/>
<dbReference type="AlphaFoldDB" id="A0A8H4A2E4"/>
<comment type="caution">
    <text evidence="1">The sequence shown here is derived from an EMBL/GenBank/DDBJ whole genome shotgun (WGS) entry which is preliminary data.</text>
</comment>
<evidence type="ECO:0000313" key="2">
    <source>
        <dbReference type="Proteomes" id="UP000439903"/>
    </source>
</evidence>
<keyword evidence="2" id="KW-1185">Reference proteome</keyword>
<organism evidence="1 2">
    <name type="scientific">Gigaspora margarita</name>
    <dbReference type="NCBI Taxonomy" id="4874"/>
    <lineage>
        <taxon>Eukaryota</taxon>
        <taxon>Fungi</taxon>
        <taxon>Fungi incertae sedis</taxon>
        <taxon>Mucoromycota</taxon>
        <taxon>Glomeromycotina</taxon>
        <taxon>Glomeromycetes</taxon>
        <taxon>Diversisporales</taxon>
        <taxon>Gigasporaceae</taxon>
        <taxon>Gigaspora</taxon>
    </lineage>
</organism>
<name>A0A8H4A2E4_GIGMA</name>